<evidence type="ECO:0000259" key="7">
    <source>
        <dbReference type="Pfam" id="PF01029"/>
    </source>
</evidence>
<dbReference type="GO" id="GO:0031564">
    <property type="term" value="P:transcription antitermination"/>
    <property type="evidence" value="ECO:0007669"/>
    <property type="project" value="UniProtKB-KW"/>
</dbReference>
<dbReference type="HOGENOM" id="CLU_087843_3_0_12"/>
<dbReference type="NCBIfam" id="TIGR01951">
    <property type="entry name" value="nusB"/>
    <property type="match status" value="1"/>
</dbReference>
<dbReference type="Pfam" id="PF01029">
    <property type="entry name" value="NusB"/>
    <property type="match status" value="1"/>
</dbReference>
<gene>
    <name evidence="6" type="primary">nusB</name>
    <name evidence="8" type="ordered locus">Tresu_0463</name>
</gene>
<dbReference type="STRING" id="869209.Tresu_0463"/>
<dbReference type="EMBL" id="CP002631">
    <property type="protein sequence ID" value="AEB13415.1"/>
    <property type="molecule type" value="Genomic_DNA"/>
</dbReference>
<dbReference type="InterPro" id="IPR035926">
    <property type="entry name" value="NusB-like_sf"/>
</dbReference>
<dbReference type="KEGG" id="tsu:Tresu_0463"/>
<proteinExistence type="inferred from homology"/>
<protein>
    <recommendedName>
        <fullName evidence="6">Transcription antitermination protein NusB</fullName>
    </recommendedName>
    <alternativeName>
        <fullName evidence="6">Antitermination factor NusB</fullName>
    </alternativeName>
</protein>
<dbReference type="RefSeq" id="WP_013700722.1">
    <property type="nucleotide sequence ID" value="NC_015385.1"/>
</dbReference>
<keyword evidence="3 6" id="KW-0694">RNA-binding</keyword>
<sequence>MSRRNGRIFAVQALYSYDVGKASLEDLLKLEWLKEDSENNPSGKFVLPETVTETSETEDFSQSRAESYDFARLLISGTINHIQEIDEKIKAHLTANWNFDRLNRVTLSILRISVFALLYQKELKPTIIIDEAIAISKEFGTDDSFRFINAILDTISKEEVA</sequence>
<dbReference type="OrthoDB" id="9811381at2"/>
<evidence type="ECO:0000256" key="6">
    <source>
        <dbReference type="HAMAP-Rule" id="MF_00073"/>
    </source>
</evidence>
<keyword evidence="5 6" id="KW-0804">Transcription</keyword>
<reference evidence="9" key="2">
    <citation type="submission" date="2011-04" db="EMBL/GenBank/DDBJ databases">
        <title>The complete genome of chromosome of Treponema succinifaciens DSM 2489.</title>
        <authorList>
            <person name="Lucas S."/>
            <person name="Copeland A."/>
            <person name="Lapidus A."/>
            <person name="Bruce D."/>
            <person name="Goodwin L."/>
            <person name="Pitluck S."/>
            <person name="Peters L."/>
            <person name="Kyrpides N."/>
            <person name="Mavromatis K."/>
            <person name="Ivanova N."/>
            <person name="Ovchinnikova G."/>
            <person name="Teshima H."/>
            <person name="Detter J.C."/>
            <person name="Tapia R."/>
            <person name="Han C."/>
            <person name="Land M."/>
            <person name="Hauser L."/>
            <person name="Markowitz V."/>
            <person name="Cheng J.-F."/>
            <person name="Hugenholtz P."/>
            <person name="Woyke T."/>
            <person name="Wu D."/>
            <person name="Gronow S."/>
            <person name="Wellnitz S."/>
            <person name="Brambilla E."/>
            <person name="Klenk H.-P."/>
            <person name="Eisen J.A."/>
        </authorList>
    </citation>
    <scope>NUCLEOTIDE SEQUENCE [LARGE SCALE GENOMIC DNA]</scope>
    <source>
        <strain evidence="9">ATCC 33096 / DSM 2489 / 6091</strain>
    </source>
</reference>
<dbReference type="InterPro" id="IPR011605">
    <property type="entry name" value="NusB_fam"/>
</dbReference>
<keyword evidence="4 6" id="KW-0805">Transcription regulation</keyword>
<organism evidence="8 9">
    <name type="scientific">Treponema succinifaciens (strain ATCC 33096 / DSM 2489 / 6091)</name>
    <dbReference type="NCBI Taxonomy" id="869209"/>
    <lineage>
        <taxon>Bacteria</taxon>
        <taxon>Pseudomonadati</taxon>
        <taxon>Spirochaetota</taxon>
        <taxon>Spirochaetia</taxon>
        <taxon>Spirochaetales</taxon>
        <taxon>Treponemataceae</taxon>
        <taxon>Treponema</taxon>
    </lineage>
</organism>
<dbReference type="eggNOG" id="COG0781">
    <property type="taxonomic scope" value="Bacteria"/>
</dbReference>
<dbReference type="GO" id="GO:0005829">
    <property type="term" value="C:cytosol"/>
    <property type="evidence" value="ECO:0007669"/>
    <property type="project" value="TreeGrafter"/>
</dbReference>
<dbReference type="PANTHER" id="PTHR11078:SF3">
    <property type="entry name" value="ANTITERMINATION NUSB DOMAIN-CONTAINING PROTEIN"/>
    <property type="match status" value="1"/>
</dbReference>
<dbReference type="AlphaFoldDB" id="F2NXU5"/>
<dbReference type="PANTHER" id="PTHR11078">
    <property type="entry name" value="N UTILIZATION SUBSTANCE PROTEIN B-RELATED"/>
    <property type="match status" value="1"/>
</dbReference>
<reference evidence="8 9" key="1">
    <citation type="journal article" date="2011" name="Stand. Genomic Sci.">
        <title>Complete genome sequence of Treponema succinifaciens type strain (6091).</title>
        <authorList>
            <person name="Han C."/>
            <person name="Gronow S."/>
            <person name="Teshima H."/>
            <person name="Lapidus A."/>
            <person name="Nolan M."/>
            <person name="Lucas S."/>
            <person name="Hammon N."/>
            <person name="Deshpande S."/>
            <person name="Cheng J.F."/>
            <person name="Zeytun A."/>
            <person name="Tapia R."/>
            <person name="Goodwin L."/>
            <person name="Pitluck S."/>
            <person name="Liolios K."/>
            <person name="Pagani I."/>
            <person name="Ivanova N."/>
            <person name="Mavromatis K."/>
            <person name="Mikhailova N."/>
            <person name="Huntemann M."/>
            <person name="Pati A."/>
            <person name="Chen A."/>
            <person name="Palaniappan K."/>
            <person name="Land M."/>
            <person name="Hauser L."/>
            <person name="Brambilla E.M."/>
            <person name="Rohde M."/>
            <person name="Goker M."/>
            <person name="Woyke T."/>
            <person name="Bristow J."/>
            <person name="Eisen J.A."/>
            <person name="Markowitz V."/>
            <person name="Hugenholtz P."/>
            <person name="Kyrpides N.C."/>
            <person name="Klenk H.P."/>
            <person name="Detter J.C."/>
        </authorList>
    </citation>
    <scope>NUCLEOTIDE SEQUENCE [LARGE SCALE GENOMIC DNA]</scope>
    <source>
        <strain evidence="9">ATCC 33096 / DSM 2489 / 6091</strain>
    </source>
</reference>
<dbReference type="Proteomes" id="UP000006852">
    <property type="component" value="Chromosome"/>
</dbReference>
<accession>F2NXU5</accession>
<dbReference type="HAMAP" id="MF_00073">
    <property type="entry name" value="NusB"/>
    <property type="match status" value="1"/>
</dbReference>
<evidence type="ECO:0000256" key="4">
    <source>
        <dbReference type="ARBA" id="ARBA00023015"/>
    </source>
</evidence>
<comment type="similarity">
    <text evidence="1 6">Belongs to the NusB family.</text>
</comment>
<feature type="domain" description="NusB/RsmB/TIM44" evidence="7">
    <location>
        <begin position="5"/>
        <end position="157"/>
    </location>
</feature>
<dbReference type="Gene3D" id="1.10.940.10">
    <property type="entry name" value="NusB-like"/>
    <property type="match status" value="1"/>
</dbReference>
<keyword evidence="2 6" id="KW-0889">Transcription antitermination</keyword>
<dbReference type="GO" id="GO:0003723">
    <property type="term" value="F:RNA binding"/>
    <property type="evidence" value="ECO:0007669"/>
    <property type="project" value="UniProtKB-UniRule"/>
</dbReference>
<dbReference type="InterPro" id="IPR006027">
    <property type="entry name" value="NusB_RsmB_TIM44"/>
</dbReference>
<evidence type="ECO:0000256" key="1">
    <source>
        <dbReference type="ARBA" id="ARBA00005952"/>
    </source>
</evidence>
<evidence type="ECO:0000256" key="5">
    <source>
        <dbReference type="ARBA" id="ARBA00023163"/>
    </source>
</evidence>
<evidence type="ECO:0000256" key="2">
    <source>
        <dbReference type="ARBA" id="ARBA00022814"/>
    </source>
</evidence>
<keyword evidence="9" id="KW-1185">Reference proteome</keyword>
<name>F2NXU5_TRES6</name>
<comment type="function">
    <text evidence="6">Involved in transcription antitermination. Required for transcription of ribosomal RNA (rRNA) genes. Binds specifically to the boxA antiterminator sequence of the ribosomal RNA (rrn) operons.</text>
</comment>
<dbReference type="GeneID" id="302997678"/>
<evidence type="ECO:0000313" key="8">
    <source>
        <dbReference type="EMBL" id="AEB13415.1"/>
    </source>
</evidence>
<dbReference type="GO" id="GO:0006353">
    <property type="term" value="P:DNA-templated transcription termination"/>
    <property type="evidence" value="ECO:0007669"/>
    <property type="project" value="UniProtKB-UniRule"/>
</dbReference>
<dbReference type="SUPFAM" id="SSF48013">
    <property type="entry name" value="NusB-like"/>
    <property type="match status" value="1"/>
</dbReference>
<evidence type="ECO:0000256" key="3">
    <source>
        <dbReference type="ARBA" id="ARBA00022884"/>
    </source>
</evidence>
<evidence type="ECO:0000313" key="9">
    <source>
        <dbReference type="Proteomes" id="UP000006852"/>
    </source>
</evidence>